<name>A0A2S6IW48_9ACTN</name>
<dbReference type="EMBL" id="PTJD01000001">
    <property type="protein sequence ID" value="PPK98553.1"/>
    <property type="molecule type" value="Genomic_DNA"/>
</dbReference>
<evidence type="ECO:0000313" key="2">
    <source>
        <dbReference type="Proteomes" id="UP000239485"/>
    </source>
</evidence>
<comment type="caution">
    <text evidence="1">The sequence shown here is derived from an EMBL/GenBank/DDBJ whole genome shotgun (WGS) entry which is preliminary data.</text>
</comment>
<accession>A0A2S6IW48</accession>
<organism evidence="1 2">
    <name type="scientific">Kineococcus xinjiangensis</name>
    <dbReference type="NCBI Taxonomy" id="512762"/>
    <lineage>
        <taxon>Bacteria</taxon>
        <taxon>Bacillati</taxon>
        <taxon>Actinomycetota</taxon>
        <taxon>Actinomycetes</taxon>
        <taxon>Kineosporiales</taxon>
        <taxon>Kineosporiaceae</taxon>
        <taxon>Kineococcus</taxon>
    </lineage>
</organism>
<gene>
    <name evidence="1" type="ORF">CLV92_101249</name>
</gene>
<dbReference type="RefSeq" id="WP_281256879.1">
    <property type="nucleotide sequence ID" value="NZ_PTJD01000001.1"/>
</dbReference>
<reference evidence="1 2" key="1">
    <citation type="submission" date="2018-02" db="EMBL/GenBank/DDBJ databases">
        <title>Genomic Encyclopedia of Archaeal and Bacterial Type Strains, Phase II (KMG-II): from individual species to whole genera.</title>
        <authorList>
            <person name="Goeker M."/>
        </authorList>
    </citation>
    <scope>NUCLEOTIDE SEQUENCE [LARGE SCALE GENOMIC DNA]</scope>
    <source>
        <strain evidence="1 2">DSM 22857</strain>
    </source>
</reference>
<proteinExistence type="predicted"/>
<dbReference type="Proteomes" id="UP000239485">
    <property type="component" value="Unassembled WGS sequence"/>
</dbReference>
<evidence type="ECO:0000313" key="1">
    <source>
        <dbReference type="EMBL" id="PPK98553.1"/>
    </source>
</evidence>
<protein>
    <submittedName>
        <fullName evidence="1">Uncharacterized protein</fullName>
    </submittedName>
</protein>
<keyword evidence="2" id="KW-1185">Reference proteome</keyword>
<dbReference type="AlphaFoldDB" id="A0A2S6IW48"/>
<sequence length="42" mass="4329">MSAGRRPRGLAPLVEAIGVRVLRRDEVVLAAARASAQADGTA</sequence>